<accession>A0AC58J2Z5</accession>
<sequence length="1479" mass="166052">MDTLCSLSGLDPLWDWNVTWYTAHPDLTKCFQHTILVWFPCFYLWICAPFYCLYLKFYDNGRISISSLCCAKTGLALCLASFGFLETVYLLVERRRDIEHHMVFLLSPIIRSLTMILAMLMIHLERLRGFRSSMFLFLFWMLAVVCSLVPLRANIQAIIEEGFSADAMRFVAFFTFFSLQLAQLILSCFADQRPDTLKPVYVKNPCPVEDASFLSKLLFWWYGRLVVKGYRSPLKAEDLWSLREEDTSEKIICDLEKEWAKQWAKLQHRESSLNGTEARGYKLSEQKQLLRKLHKEQCAGFVLLRTLAKNFGPYFLTGTLCLVIQDAFMFSIPQVLSLLLGYVRDEDAPLWKGYLFAFSLFLLSCLQSLFNHQYMYTCFAVGMRVKTAVMGLVYRKSLVINSAARKTCTVGEIVNLVSADTQKLMDFVVYFNAVWLAPIEIALCLFFLWQHLGPSALAGIAIVILIFPLNGFIAKMRSKLQEVQMRYMDGRIKLMNEILSGIKILKFYAWENAFRERVLEYREKELNALKKSQILYSISIASFNSSTFLIAFAMFGVYVLIDDKHVLDAQKIFVSMALINILKAPLSQLPFAMSTTMQAVVSLKRLGKFLCQDELKLDSVERVPYNPDFESVVINNGTFSWCKDSTPCLRRINVKVQRGSLVAVVGHVGSGKSSLLSAMLGEMEKKSGHIKITGSVAYVPQQAWIQNATLKDNILFGCEKKDSLYQKVLEACALLPDLEILPARDATEIGEKGLNLSGGQKQRVSLARAVYRKADIYLLDDPLSAVDAHVGQHIFEKVIGPNGILKNKTRVLVTHGLSFLPKADLILVIVDGEITEMGSYVELLSRKNAFAEFVKAFSVSERKESATHKGTRKSVSRLSMTDFSIDLSQEQLISGDMGSASIQTMETISDTEQETDNEEVGRLTQADKAHTGRQAASLAYNYWLSLWADDPVINGTQVNTDLKLGVYGALGFAQGIAIFGTTVAISLGGIIASRQLHLDLLNNVLHSPMSFFESTPSGNLLNRFSKEIDAIDCMIPDGLKMMLGYVFKLLEVCIIVLMATPFAGVIILPLALLYAFIQSFYVATSCQLRRLESVSRSPIYTHFNETVQGASVIRAFGEQPRFILQANCRVDLNQTSYFPRFVATRWLAVNLEFLGNLLVLAAAILSVMGRATLSPGIVGLAVSHSLQVTGILSWIVRSWTDVENNIVSVERVKEYAETAKEAPWTIEDSPLPSDWPRCGSIGFQAYGLQYRKGLDWALKEISLSVNEREKVGIVGRTGAGKSSLALGIFRILEAAKGKIFIDGINIAEIGLHELRSRITIIPQDPVLFSGSLRINLDPFDRYTDEEVWRSLELAHLKTFVSDLPDKLNHECSEGGENLSLGQRQLVCLARALLRKTKILVLDEATAAVDLETDNLIQSTIRTQFEDCTVLTIAHRLNTIMDYTRVIVMDRGKITEVDSPSNLISQHGQFYRMCREAGLV</sequence>
<organism evidence="1 2">
    <name type="scientific">Danio rerio</name>
    <name type="common">Zebrafish</name>
    <name type="synonym">Brachydanio rerio</name>
    <dbReference type="NCBI Taxonomy" id="7955"/>
    <lineage>
        <taxon>Eukaryota</taxon>
        <taxon>Metazoa</taxon>
        <taxon>Chordata</taxon>
        <taxon>Craniata</taxon>
        <taxon>Vertebrata</taxon>
        <taxon>Euteleostomi</taxon>
        <taxon>Actinopterygii</taxon>
        <taxon>Neopterygii</taxon>
        <taxon>Teleostei</taxon>
        <taxon>Ostariophysi</taxon>
        <taxon>Cypriniformes</taxon>
        <taxon>Danionidae</taxon>
        <taxon>Danioninae</taxon>
        <taxon>Danio</taxon>
    </lineage>
</organism>
<dbReference type="Proteomes" id="UP000000437">
    <property type="component" value="Chromosome 3"/>
</dbReference>
<dbReference type="RefSeq" id="XP_073800860.1">
    <property type="nucleotide sequence ID" value="XM_073944759.1"/>
</dbReference>
<reference evidence="2" key="1">
    <citation type="submission" date="2025-08" db="UniProtKB">
        <authorList>
            <consortium name="RefSeq"/>
        </authorList>
    </citation>
    <scope>IDENTIFICATION</scope>
    <source>
        <strain evidence="2">Tuebingen</strain>
        <tissue evidence="2">Fibroblasts and whole tissue</tissue>
    </source>
</reference>
<evidence type="ECO:0000313" key="1">
    <source>
        <dbReference type="Proteomes" id="UP000000437"/>
    </source>
</evidence>
<proteinExistence type="predicted"/>
<protein>
    <submittedName>
        <fullName evidence="2">Multidrug resistance-associated protein 1-like isoform X2</fullName>
    </submittedName>
</protein>
<gene>
    <name evidence="2" type="primary">LOC137487238</name>
</gene>
<evidence type="ECO:0000313" key="2">
    <source>
        <dbReference type="RefSeq" id="XP_073800860.1"/>
    </source>
</evidence>
<name>A0AC58J2Z5_DANRE</name>
<keyword evidence="1" id="KW-1185">Reference proteome</keyword>